<evidence type="ECO:0000313" key="10">
    <source>
        <dbReference type="Proteomes" id="UP001498421"/>
    </source>
</evidence>
<keyword evidence="5" id="KW-0472">Membrane</keyword>
<dbReference type="InterPro" id="IPR018937">
    <property type="entry name" value="MMgT"/>
</dbReference>
<evidence type="ECO:0000256" key="3">
    <source>
        <dbReference type="ARBA" id="ARBA00022692"/>
    </source>
</evidence>
<comment type="caution">
    <text evidence="9">The sequence shown here is derived from an EMBL/GenBank/DDBJ whole genome shotgun (WGS) entry which is preliminary data.</text>
</comment>
<sequence>MNHPYNTSHPRDGPVGGELLGYSHLHQRHTTPGYEGGFVSNEHSQYYQQKGHDMFLTGYPAGQDTVGNPYGPLPGEQGYSIHAPYTPETSPSTPCPATVALATRSRVGTTKKPPGEKTLGVRGARVQKRGRGQKQTNASSIIPKSLSEIAKDMPHVPVADIGTFVIRSAEQRLEETSRNKKPGQIKRPMNAFMLYRKAYQEVAKTQCTRNNHQHVSKVCGAGWPMESDQVHEMFTEWARIERVNHQQAHPGYKFTPSKSRKGKRDGDTDPDSTVSDIDDPDWAPGDGSSRRGTRRAGARQVSRMSETPSLIFEPVAEAMGEPSTAAYHDMYGYAAPENAQLLPYGQVEASPYDSQAHRYPSALPEMQPAIHRHSSPGSDYPIPPMDHGFGFFHNYYERLEPDNAAVDPSFFADGMYDGFPRELSVDPSDAIWQPHLGGELDPGLALPAYCGEMSEHHEHDVYLRGTQQDWKMEELDEPSQFENWMEQTEQVPICYSAQEHSAISAASAQHATTQQLLTNSLPIDISIEALAATLVVCLGLVLGSPKLRPIRWHEWAGKIEREGEAGFRSGGGEVDKDYYGNPFGALETRPGFVDIRKQRRDFADWVKAGNK</sequence>
<dbReference type="Pfam" id="PF10270">
    <property type="entry name" value="MMgT"/>
    <property type="match status" value="1"/>
</dbReference>
<accession>A0ABR1HAZ5</accession>
<gene>
    <name evidence="9" type="ORF">QQZ08_011301</name>
</gene>
<comment type="subcellular location">
    <subcellularLocation>
        <location evidence="1">Endomembrane system</location>
        <topology evidence="1">Multi-pass membrane protein</topology>
    </subcellularLocation>
</comment>
<evidence type="ECO:0000256" key="4">
    <source>
        <dbReference type="ARBA" id="ARBA00022989"/>
    </source>
</evidence>
<keyword evidence="4" id="KW-1133">Transmembrane helix</keyword>
<feature type="DNA-binding region" description="HMG box" evidence="6">
    <location>
        <begin position="185"/>
        <end position="253"/>
    </location>
</feature>
<evidence type="ECO:0000256" key="1">
    <source>
        <dbReference type="ARBA" id="ARBA00004127"/>
    </source>
</evidence>
<evidence type="ECO:0000256" key="5">
    <source>
        <dbReference type="ARBA" id="ARBA00023136"/>
    </source>
</evidence>
<protein>
    <recommendedName>
        <fullName evidence="8">HMG box domain-containing protein</fullName>
    </recommendedName>
</protein>
<dbReference type="Pfam" id="PF00505">
    <property type="entry name" value="HMG_box"/>
    <property type="match status" value="1"/>
</dbReference>
<evidence type="ECO:0000256" key="2">
    <source>
        <dbReference type="ARBA" id="ARBA00006109"/>
    </source>
</evidence>
<dbReference type="EMBL" id="JAZAVK010000169">
    <property type="protein sequence ID" value="KAK7418314.1"/>
    <property type="molecule type" value="Genomic_DNA"/>
</dbReference>
<organism evidence="9 10">
    <name type="scientific">Neonectria magnoliae</name>
    <dbReference type="NCBI Taxonomy" id="2732573"/>
    <lineage>
        <taxon>Eukaryota</taxon>
        <taxon>Fungi</taxon>
        <taxon>Dikarya</taxon>
        <taxon>Ascomycota</taxon>
        <taxon>Pezizomycotina</taxon>
        <taxon>Sordariomycetes</taxon>
        <taxon>Hypocreomycetidae</taxon>
        <taxon>Hypocreales</taxon>
        <taxon>Nectriaceae</taxon>
        <taxon>Neonectria</taxon>
    </lineage>
</organism>
<dbReference type="Proteomes" id="UP001498421">
    <property type="component" value="Unassembled WGS sequence"/>
</dbReference>
<dbReference type="CDD" id="cd01389">
    <property type="entry name" value="HMG-box_ROX1-like"/>
    <property type="match status" value="1"/>
</dbReference>
<keyword evidence="6" id="KW-0539">Nucleus</keyword>
<dbReference type="InterPro" id="IPR053279">
    <property type="entry name" value="EMC_subunit"/>
</dbReference>
<dbReference type="Gene3D" id="1.10.30.10">
    <property type="entry name" value="High mobility group box domain"/>
    <property type="match status" value="1"/>
</dbReference>
<dbReference type="PROSITE" id="PS50118">
    <property type="entry name" value="HMG_BOX_2"/>
    <property type="match status" value="1"/>
</dbReference>
<comment type="similarity">
    <text evidence="2">Belongs to the membrane magnesium transporter (TC 1.A.67) family.</text>
</comment>
<evidence type="ECO:0000256" key="6">
    <source>
        <dbReference type="PROSITE-ProRule" id="PRU00267"/>
    </source>
</evidence>
<dbReference type="SUPFAM" id="SSF47095">
    <property type="entry name" value="HMG-box"/>
    <property type="match status" value="1"/>
</dbReference>
<dbReference type="PANTHER" id="PTHR28144">
    <property type="entry name" value="ER MEMBRANE PROTEIN COMPLEX SUBUNIT 5"/>
    <property type="match status" value="1"/>
</dbReference>
<name>A0ABR1HAZ5_9HYPO</name>
<evidence type="ECO:0000256" key="7">
    <source>
        <dbReference type="SAM" id="MobiDB-lite"/>
    </source>
</evidence>
<feature type="domain" description="HMG box" evidence="8">
    <location>
        <begin position="185"/>
        <end position="253"/>
    </location>
</feature>
<keyword evidence="10" id="KW-1185">Reference proteome</keyword>
<dbReference type="InterPro" id="IPR009071">
    <property type="entry name" value="HMG_box_dom"/>
</dbReference>
<keyword evidence="6" id="KW-0238">DNA-binding</keyword>
<evidence type="ECO:0000313" key="9">
    <source>
        <dbReference type="EMBL" id="KAK7418314.1"/>
    </source>
</evidence>
<dbReference type="SMART" id="SM00398">
    <property type="entry name" value="HMG"/>
    <property type="match status" value="1"/>
</dbReference>
<reference evidence="9 10" key="1">
    <citation type="journal article" date="2025" name="Microbiol. Resour. Announc.">
        <title>Draft genome sequences for Neonectria magnoliae and Neonectria punicea, canker pathogens of Liriodendron tulipifera and Acer saccharum in West Virginia.</title>
        <authorList>
            <person name="Petronek H.M."/>
            <person name="Kasson M.T."/>
            <person name="Metheny A.M."/>
            <person name="Stauder C.M."/>
            <person name="Lovett B."/>
            <person name="Lynch S.C."/>
            <person name="Garnas J.R."/>
            <person name="Kasson L.R."/>
            <person name="Stajich J.E."/>
        </authorList>
    </citation>
    <scope>NUCLEOTIDE SEQUENCE [LARGE SCALE GENOMIC DNA]</scope>
    <source>
        <strain evidence="9 10">NRRL 64651</strain>
    </source>
</reference>
<dbReference type="PANTHER" id="PTHR28144:SF1">
    <property type="entry name" value="ER MEMBRANE PROTEIN COMPLEX SUBUNIT 5"/>
    <property type="match status" value="1"/>
</dbReference>
<feature type="region of interest" description="Disordered" evidence="7">
    <location>
        <begin position="245"/>
        <end position="305"/>
    </location>
</feature>
<keyword evidence="3" id="KW-0812">Transmembrane</keyword>
<feature type="region of interest" description="Disordered" evidence="7">
    <location>
        <begin position="108"/>
        <end position="138"/>
    </location>
</feature>
<dbReference type="InterPro" id="IPR036910">
    <property type="entry name" value="HMG_box_dom_sf"/>
</dbReference>
<evidence type="ECO:0000259" key="8">
    <source>
        <dbReference type="PROSITE" id="PS50118"/>
    </source>
</evidence>
<proteinExistence type="inferred from homology"/>